<evidence type="ECO:0000313" key="2">
    <source>
        <dbReference type="Proteomes" id="UP000600918"/>
    </source>
</evidence>
<dbReference type="AlphaFoldDB" id="A0A834PFD6"/>
<dbReference type="EMBL" id="JACSDY010000001">
    <property type="protein sequence ID" value="KAF7438510.1"/>
    <property type="molecule type" value="Genomic_DNA"/>
</dbReference>
<comment type="caution">
    <text evidence="1">The sequence shown here is derived from an EMBL/GenBank/DDBJ whole genome shotgun (WGS) entry which is preliminary data.</text>
</comment>
<organism evidence="1 2">
    <name type="scientific">Vespula pensylvanica</name>
    <name type="common">Western yellow jacket</name>
    <name type="synonym">Wasp</name>
    <dbReference type="NCBI Taxonomy" id="30213"/>
    <lineage>
        <taxon>Eukaryota</taxon>
        <taxon>Metazoa</taxon>
        <taxon>Ecdysozoa</taxon>
        <taxon>Arthropoda</taxon>
        <taxon>Hexapoda</taxon>
        <taxon>Insecta</taxon>
        <taxon>Pterygota</taxon>
        <taxon>Neoptera</taxon>
        <taxon>Endopterygota</taxon>
        <taxon>Hymenoptera</taxon>
        <taxon>Apocrita</taxon>
        <taxon>Aculeata</taxon>
        <taxon>Vespoidea</taxon>
        <taxon>Vespidae</taxon>
        <taxon>Vespinae</taxon>
        <taxon>Vespula</taxon>
    </lineage>
</organism>
<gene>
    <name evidence="1" type="ORF">H0235_000901</name>
</gene>
<protein>
    <submittedName>
        <fullName evidence="1">Uncharacterized protein</fullName>
    </submittedName>
</protein>
<sequence length="136" mass="15905">MNFDSCWFSLVLNFDEYPSQFSRYAFSASSREDLIFKLRSGDTHLRERTTKTGLRPPLTVISLVVFWTSTRELRKFRGDHFCKYQRTIKLRSGDILLQKRTTKKGLRPTITVTSSVVLCTSSSGHRDFRRSYSSEY</sequence>
<reference evidence="1" key="1">
    <citation type="journal article" date="2020" name="G3 (Bethesda)">
        <title>High-Quality Assemblies for Three Invasive Social Wasps from the &lt;i&gt;Vespula&lt;/i&gt; Genus.</title>
        <authorList>
            <person name="Harrop T.W.R."/>
            <person name="Guhlin J."/>
            <person name="McLaughlin G.M."/>
            <person name="Permina E."/>
            <person name="Stockwell P."/>
            <person name="Gilligan J."/>
            <person name="Le Lec M.F."/>
            <person name="Gruber M.A.M."/>
            <person name="Quinn O."/>
            <person name="Lovegrove M."/>
            <person name="Duncan E.J."/>
            <person name="Remnant E.J."/>
            <person name="Van Eeckhoven J."/>
            <person name="Graham B."/>
            <person name="Knapp R.A."/>
            <person name="Langford K.W."/>
            <person name="Kronenberg Z."/>
            <person name="Press M.O."/>
            <person name="Eacker S.M."/>
            <person name="Wilson-Rankin E.E."/>
            <person name="Purcell J."/>
            <person name="Lester P.J."/>
            <person name="Dearden P.K."/>
        </authorList>
    </citation>
    <scope>NUCLEOTIDE SEQUENCE</scope>
    <source>
        <strain evidence="1">Volc-1</strain>
    </source>
</reference>
<keyword evidence="2" id="KW-1185">Reference proteome</keyword>
<evidence type="ECO:0000313" key="1">
    <source>
        <dbReference type="EMBL" id="KAF7438510.1"/>
    </source>
</evidence>
<accession>A0A834PFD6</accession>
<name>A0A834PFD6_VESPE</name>
<dbReference type="Proteomes" id="UP000600918">
    <property type="component" value="Unassembled WGS sequence"/>
</dbReference>
<proteinExistence type="predicted"/>